<accession>A0A8T4LJ66</accession>
<dbReference type="EMBL" id="JAGVWE010000004">
    <property type="protein sequence ID" value="MBS3063265.1"/>
    <property type="molecule type" value="Genomic_DNA"/>
</dbReference>
<gene>
    <name evidence="1" type="ORF">J4203_05310</name>
</gene>
<name>A0A8T4LJ66_9ARCH</name>
<reference evidence="1" key="1">
    <citation type="submission" date="2021-03" db="EMBL/GenBank/DDBJ databases">
        <authorList>
            <person name="Jaffe A."/>
        </authorList>
    </citation>
    <scope>NUCLEOTIDE SEQUENCE</scope>
    <source>
        <strain evidence="1">RIFCSPLOWO2_01_FULL_58_19</strain>
    </source>
</reference>
<evidence type="ECO:0000313" key="2">
    <source>
        <dbReference type="Proteomes" id="UP000678237"/>
    </source>
</evidence>
<sequence length="261" mass="30652">MAKPRHPEILKPRPLTRAQSRFVRRRVRKETPGRTARSRTKAVRARIEAIEHDIARLRYIPKPVLLPMHGLASEKTRTLIREMYYPLPANASAECRSLVEQRLSAAKQFLYKQWKNPSLSQALFNSYYSGLLKTLVTELYWRRDVLQDAQFTFLESPMIGSRRRFPSYEPKQRQLAAILKGGTLTPKQHALYASPNETGRSELREHEFMHLAIGMEIFRRPESFDLEKAYKRVVGKVKRILREKQVYSPVEFYAEYQKTMD</sequence>
<protein>
    <submittedName>
        <fullName evidence="1">Uncharacterized protein</fullName>
    </submittedName>
</protein>
<comment type="caution">
    <text evidence="1">The sequence shown here is derived from an EMBL/GenBank/DDBJ whole genome shotgun (WGS) entry which is preliminary data.</text>
</comment>
<proteinExistence type="predicted"/>
<evidence type="ECO:0000313" key="1">
    <source>
        <dbReference type="EMBL" id="MBS3063265.1"/>
    </source>
</evidence>
<dbReference type="AlphaFoldDB" id="A0A8T4LJ66"/>
<organism evidence="1 2">
    <name type="scientific">Candidatus Iainarchaeum sp</name>
    <dbReference type="NCBI Taxonomy" id="3101447"/>
    <lineage>
        <taxon>Archaea</taxon>
        <taxon>Candidatus Iainarchaeota</taxon>
        <taxon>Candidatus Iainarchaeia</taxon>
        <taxon>Candidatus Iainarchaeales</taxon>
        <taxon>Candidatus Iainarchaeaceae</taxon>
        <taxon>Candidatus Iainarchaeum</taxon>
    </lineage>
</organism>
<dbReference type="Proteomes" id="UP000678237">
    <property type="component" value="Unassembled WGS sequence"/>
</dbReference>
<reference evidence="1" key="2">
    <citation type="submission" date="2021-05" db="EMBL/GenBank/DDBJ databases">
        <title>Protein family content uncovers lineage relationships and bacterial pathway maintenance mechanisms in DPANN archaea.</title>
        <authorList>
            <person name="Castelle C.J."/>
            <person name="Meheust R."/>
            <person name="Jaffe A.L."/>
            <person name="Seitz K."/>
            <person name="Gong X."/>
            <person name="Baker B.J."/>
            <person name="Banfield J.F."/>
        </authorList>
    </citation>
    <scope>NUCLEOTIDE SEQUENCE</scope>
    <source>
        <strain evidence="1">RIFCSPLOWO2_01_FULL_58_19</strain>
    </source>
</reference>